<feature type="signal peptide" evidence="1">
    <location>
        <begin position="1"/>
        <end position="17"/>
    </location>
</feature>
<accession>A0ABN9RUF6</accession>
<protein>
    <submittedName>
        <fullName evidence="2">Uncharacterized protein</fullName>
    </submittedName>
</protein>
<evidence type="ECO:0000313" key="2">
    <source>
        <dbReference type="EMBL" id="CAK0821961.1"/>
    </source>
</evidence>
<organism evidence="2 3">
    <name type="scientific">Prorocentrum cordatum</name>
    <dbReference type="NCBI Taxonomy" id="2364126"/>
    <lineage>
        <taxon>Eukaryota</taxon>
        <taxon>Sar</taxon>
        <taxon>Alveolata</taxon>
        <taxon>Dinophyceae</taxon>
        <taxon>Prorocentrales</taxon>
        <taxon>Prorocentraceae</taxon>
        <taxon>Prorocentrum</taxon>
    </lineage>
</organism>
<gene>
    <name evidence="2" type="ORF">PCOR1329_LOCUS23092</name>
</gene>
<evidence type="ECO:0000313" key="3">
    <source>
        <dbReference type="Proteomes" id="UP001189429"/>
    </source>
</evidence>
<dbReference type="EMBL" id="CAUYUJ010007779">
    <property type="protein sequence ID" value="CAK0821961.1"/>
    <property type="molecule type" value="Genomic_DNA"/>
</dbReference>
<dbReference type="Proteomes" id="UP001189429">
    <property type="component" value="Unassembled WGS sequence"/>
</dbReference>
<feature type="chain" id="PRO_5046219638" evidence="1">
    <location>
        <begin position="18"/>
        <end position="158"/>
    </location>
</feature>
<keyword evidence="3" id="KW-1185">Reference proteome</keyword>
<evidence type="ECO:0000256" key="1">
    <source>
        <dbReference type="SAM" id="SignalP"/>
    </source>
</evidence>
<reference evidence="2" key="1">
    <citation type="submission" date="2023-10" db="EMBL/GenBank/DDBJ databases">
        <authorList>
            <person name="Chen Y."/>
            <person name="Shah S."/>
            <person name="Dougan E. K."/>
            <person name="Thang M."/>
            <person name="Chan C."/>
        </authorList>
    </citation>
    <scope>NUCLEOTIDE SEQUENCE [LARGE SCALE GENOMIC DNA]</scope>
</reference>
<proteinExistence type="predicted"/>
<name>A0ABN9RUF6_9DINO</name>
<keyword evidence="1" id="KW-0732">Signal</keyword>
<comment type="caution">
    <text evidence="2">The sequence shown here is derived from an EMBL/GenBank/DDBJ whole genome shotgun (WGS) entry which is preliminary data.</text>
</comment>
<sequence>MAMAEIYALLEAIFVWAGTFDTLETLEVTWLLDAIWNAEERDGHDKILSLIHSGSVLSELANILMGTGTTGVELGAVLTTPRPRARQFNVTRLRDQFFETASRFQYVSVPATAYVFDTVISEMAEDTRETTLEKLAECCTSESAFDALYNVVLSLSCT</sequence>